<dbReference type="OrthoDB" id="437889at2759"/>
<feature type="domain" description="F-BAR" evidence="5">
    <location>
        <begin position="62"/>
        <end position="325"/>
    </location>
</feature>
<dbReference type="OMA" id="DSGWQAR"/>
<dbReference type="InterPro" id="IPR050729">
    <property type="entry name" value="Rho-GAP"/>
</dbReference>
<reference key="2">
    <citation type="submission" date="2011-08" db="EMBL/GenBank/DDBJ databases">
        <title>Genome sequence of Naumovozyma castellii.</title>
        <authorList>
            <person name="Gordon J.L."/>
            <person name="Armisen D."/>
            <person name="Proux-Wera E."/>
            <person name="OhEigeartaigh S.S."/>
            <person name="Byrne K.P."/>
            <person name="Wolfe K.H."/>
        </authorList>
    </citation>
    <scope>NUCLEOTIDE SEQUENCE</scope>
    <source>
        <strain>Type strain:CBS 4309</strain>
    </source>
</reference>
<evidence type="ECO:0000256" key="1">
    <source>
        <dbReference type="ARBA" id="ARBA00022468"/>
    </source>
</evidence>
<dbReference type="HOGENOM" id="CLU_010730_2_0_1"/>
<evidence type="ECO:0000256" key="2">
    <source>
        <dbReference type="PROSITE-ProRule" id="PRU01077"/>
    </source>
</evidence>
<protein>
    <recommendedName>
        <fullName evidence="8">Rho-GAP domain-containing protein</fullName>
    </recommendedName>
</protein>
<dbReference type="GO" id="GO:0010447">
    <property type="term" value="P:response to acidic pH"/>
    <property type="evidence" value="ECO:0007669"/>
    <property type="project" value="EnsemblFungi"/>
</dbReference>
<dbReference type="SMART" id="SM00324">
    <property type="entry name" value="RhoGAP"/>
    <property type="match status" value="1"/>
</dbReference>
<dbReference type="GO" id="GO:0010508">
    <property type="term" value="P:positive regulation of autophagy"/>
    <property type="evidence" value="ECO:0007669"/>
    <property type="project" value="EnsemblFungi"/>
</dbReference>
<evidence type="ECO:0000313" key="7">
    <source>
        <dbReference type="Proteomes" id="UP000001640"/>
    </source>
</evidence>
<feature type="region of interest" description="Disordered" evidence="3">
    <location>
        <begin position="1"/>
        <end position="57"/>
    </location>
</feature>
<dbReference type="GO" id="GO:0010314">
    <property type="term" value="F:phosphatidylinositol-5-phosphate binding"/>
    <property type="evidence" value="ECO:0007669"/>
    <property type="project" value="EnsemblFungi"/>
</dbReference>
<keyword evidence="2" id="KW-0175">Coiled coil</keyword>
<feature type="region of interest" description="Disordered" evidence="3">
    <location>
        <begin position="355"/>
        <end position="402"/>
    </location>
</feature>
<dbReference type="GO" id="GO:0005546">
    <property type="term" value="F:phosphatidylinositol-4,5-bisphosphate binding"/>
    <property type="evidence" value="ECO:0007669"/>
    <property type="project" value="EnsemblFungi"/>
</dbReference>
<dbReference type="PANTHER" id="PTHR23176:SF128">
    <property type="entry name" value="RHO GTPASE-ACTIVATING PROTEIN RGD1"/>
    <property type="match status" value="1"/>
</dbReference>
<feature type="compositionally biased region" description="Polar residues" evidence="3">
    <location>
        <begin position="418"/>
        <end position="427"/>
    </location>
</feature>
<sequence>MQNSSDSNAISQDELSATTPQSAGSHSHAGTPVSIKSSSNNADLQSNSTRPVSTSTNLLERPEIKKVMDSDVAINALLTRLKQSLLTCEEFTKFIRKKYIYEEEHTEELSKQYKHFFNTVTPSSNSSLKKMIHEVLTFDGKLGSVKESYVKALQKMYDELSALLLTMTKMRKSVKEHSRRLEKDVSEAIHTAEKAQNRYNSLCQDWDKLRMTDPTKTKLTLRGSKTTREQEEELLRKIDSADLDYKQRVDHSTSLRNTFITRERPKIVAQLKDLILEIDTAMTIQLQKYTIWTENLILNSGVTISPLDSNKSMKVVASSVKNEKDLYDFLNKYNHTGKNNSLLINKNLIPVSYKKYPSMNKGKNGNSNKNPPKFAVDPSRNSIPKRIISTHNDSPFSTTTSPALATSQIASSVIKDTPPTSFRSLNTSAPSSAVSSPVPNSSSRNFQQQRNQPLPMPPATQNSSKPGATADNTSGFASLDPGNHATRFPSLSTTVTQSTGDSSRPVSHIQSTSTMPPGVSNNFKTFGVPLEVLIEYEQDMVPAIVRQCIYVIDTYGLELEGIYRKSANVLDVSKLKEEIDKDPSNVSMILPPKNYSESDIYLVGSLLKSFFASLPDCLLPTSISDEVKTCVSIEDPKTRKNYMHGLIYKLPDAQYWTLRALLFHLKRILANEEKNRMNLKALCIIWGPTIIAASNDDMNDVNYQILAMETLLDVADQAFEPE</sequence>
<dbReference type="InterPro" id="IPR031160">
    <property type="entry name" value="F_BAR_dom"/>
</dbReference>
<dbReference type="PANTHER" id="PTHR23176">
    <property type="entry name" value="RHO/RAC/CDC GTPASE-ACTIVATING PROTEIN"/>
    <property type="match status" value="1"/>
</dbReference>
<evidence type="ECO:0000259" key="4">
    <source>
        <dbReference type="PROSITE" id="PS50238"/>
    </source>
</evidence>
<feature type="compositionally biased region" description="Polar residues" evidence="3">
    <location>
        <begin position="459"/>
        <end position="476"/>
    </location>
</feature>
<dbReference type="FunCoup" id="G0VA86">
    <property type="interactions" value="185"/>
</dbReference>
<evidence type="ECO:0000256" key="3">
    <source>
        <dbReference type="SAM" id="MobiDB-lite"/>
    </source>
</evidence>
<evidence type="ECO:0000259" key="5">
    <source>
        <dbReference type="PROSITE" id="PS51741"/>
    </source>
</evidence>
<accession>G0VA86</accession>
<dbReference type="InterPro" id="IPR008936">
    <property type="entry name" value="Rho_GTPase_activation_prot"/>
</dbReference>
<dbReference type="GO" id="GO:0005096">
    <property type="term" value="F:GTPase activator activity"/>
    <property type="evidence" value="ECO:0007669"/>
    <property type="project" value="UniProtKB-KW"/>
</dbReference>
<dbReference type="GeneID" id="96902373"/>
<feature type="compositionally biased region" description="Polar residues" evidence="3">
    <location>
        <begin position="489"/>
        <end position="520"/>
    </location>
</feature>
<gene>
    <name evidence="6" type="primary">NCAS0B07320</name>
    <name evidence="6" type="ordered locus">NCAS_0B07320</name>
</gene>
<feature type="compositionally biased region" description="Low complexity" evidence="3">
    <location>
        <begin position="360"/>
        <end position="373"/>
    </location>
</feature>
<dbReference type="PROSITE" id="PS51741">
    <property type="entry name" value="F_BAR"/>
    <property type="match status" value="1"/>
</dbReference>
<dbReference type="GO" id="GO:0007165">
    <property type="term" value="P:signal transduction"/>
    <property type="evidence" value="ECO:0007669"/>
    <property type="project" value="InterPro"/>
</dbReference>
<dbReference type="InterPro" id="IPR000198">
    <property type="entry name" value="RhoGAP_dom"/>
</dbReference>
<proteinExistence type="predicted"/>
<dbReference type="GO" id="GO:0030479">
    <property type="term" value="C:actin cortical patch"/>
    <property type="evidence" value="ECO:0007669"/>
    <property type="project" value="EnsemblFungi"/>
</dbReference>
<name>G0VA86_NAUCA</name>
<dbReference type="FunFam" id="1.20.1270.60:FF:000063">
    <property type="entry name" value="Rho GTPase activator"/>
    <property type="match status" value="1"/>
</dbReference>
<dbReference type="KEGG" id="ncs:NCAS_0B07320"/>
<dbReference type="GO" id="GO:0032266">
    <property type="term" value="F:phosphatidylinositol-3-phosphate binding"/>
    <property type="evidence" value="ECO:0007669"/>
    <property type="project" value="EnsemblFungi"/>
</dbReference>
<dbReference type="Pfam" id="PF00620">
    <property type="entry name" value="RhoGAP"/>
    <property type="match status" value="1"/>
</dbReference>
<dbReference type="AlphaFoldDB" id="G0VA86"/>
<dbReference type="EMBL" id="HE576753">
    <property type="protein sequence ID" value="CCC68816.1"/>
    <property type="molecule type" value="Genomic_DNA"/>
</dbReference>
<keyword evidence="1" id="KW-0343">GTPase activation</keyword>
<dbReference type="GO" id="GO:0005933">
    <property type="term" value="C:cellular bud"/>
    <property type="evidence" value="ECO:0007669"/>
    <property type="project" value="EnsemblFungi"/>
</dbReference>
<feature type="domain" description="Rho-GAP" evidence="4">
    <location>
        <begin position="528"/>
        <end position="719"/>
    </location>
</feature>
<dbReference type="Proteomes" id="UP000001640">
    <property type="component" value="Chromosome 2"/>
</dbReference>
<feature type="compositionally biased region" description="Polar residues" evidence="3">
    <location>
        <begin position="34"/>
        <end position="57"/>
    </location>
</feature>
<dbReference type="SMART" id="SM00055">
    <property type="entry name" value="FCH"/>
    <property type="match status" value="1"/>
</dbReference>
<dbReference type="GO" id="GO:0042802">
    <property type="term" value="F:identical protein binding"/>
    <property type="evidence" value="ECO:0007669"/>
    <property type="project" value="EnsemblFungi"/>
</dbReference>
<dbReference type="GO" id="GO:0006970">
    <property type="term" value="P:response to osmotic stress"/>
    <property type="evidence" value="ECO:0007669"/>
    <property type="project" value="EnsemblFungi"/>
</dbReference>
<dbReference type="InParanoid" id="G0VA86"/>
<dbReference type="InterPro" id="IPR001060">
    <property type="entry name" value="FCH_dom"/>
</dbReference>
<keyword evidence="7" id="KW-1185">Reference proteome</keyword>
<dbReference type="InterPro" id="IPR027267">
    <property type="entry name" value="AH/BAR_dom_sf"/>
</dbReference>
<dbReference type="Pfam" id="PF00611">
    <property type="entry name" value="FCH"/>
    <property type="match status" value="1"/>
</dbReference>
<dbReference type="STRING" id="1064592.G0VA86"/>
<dbReference type="Gene3D" id="1.10.555.10">
    <property type="entry name" value="Rho GTPase activation protein"/>
    <property type="match status" value="1"/>
</dbReference>
<feature type="compositionally biased region" description="Polar residues" evidence="3">
    <location>
        <begin position="1"/>
        <end position="25"/>
    </location>
</feature>
<evidence type="ECO:0008006" key="8">
    <source>
        <dbReference type="Google" id="ProtNLM"/>
    </source>
</evidence>
<dbReference type="PROSITE" id="PS50238">
    <property type="entry name" value="RHOGAP"/>
    <property type="match status" value="1"/>
</dbReference>
<organism evidence="6 7">
    <name type="scientific">Naumovozyma castellii</name>
    <name type="common">Yeast</name>
    <name type="synonym">Saccharomyces castellii</name>
    <dbReference type="NCBI Taxonomy" id="27288"/>
    <lineage>
        <taxon>Eukaryota</taxon>
        <taxon>Fungi</taxon>
        <taxon>Dikarya</taxon>
        <taxon>Ascomycota</taxon>
        <taxon>Saccharomycotina</taxon>
        <taxon>Saccharomycetes</taxon>
        <taxon>Saccharomycetales</taxon>
        <taxon>Saccharomycetaceae</taxon>
        <taxon>Naumovozyma</taxon>
    </lineage>
</organism>
<dbReference type="SUPFAM" id="SSF48350">
    <property type="entry name" value="GTPase activation domain, GAP"/>
    <property type="match status" value="1"/>
</dbReference>
<dbReference type="GO" id="GO:0030036">
    <property type="term" value="P:actin cytoskeleton organization"/>
    <property type="evidence" value="ECO:0007669"/>
    <property type="project" value="EnsemblFungi"/>
</dbReference>
<dbReference type="GO" id="GO:0070273">
    <property type="term" value="F:phosphatidylinositol-4-phosphate binding"/>
    <property type="evidence" value="ECO:0007669"/>
    <property type="project" value="EnsemblFungi"/>
</dbReference>
<dbReference type="SUPFAM" id="SSF103657">
    <property type="entry name" value="BAR/IMD domain-like"/>
    <property type="match status" value="1"/>
</dbReference>
<dbReference type="Gene3D" id="1.20.1270.60">
    <property type="entry name" value="Arfaptin homology (AH) domain/BAR domain"/>
    <property type="match status" value="1"/>
</dbReference>
<feature type="region of interest" description="Disordered" evidence="3">
    <location>
        <begin position="417"/>
        <end position="520"/>
    </location>
</feature>
<reference evidence="6 7" key="1">
    <citation type="journal article" date="2011" name="Proc. Natl. Acad. Sci. U.S.A.">
        <title>Evolutionary erosion of yeast sex chromosomes by mating-type switching accidents.</title>
        <authorList>
            <person name="Gordon J.L."/>
            <person name="Armisen D."/>
            <person name="Proux-Wera E."/>
            <person name="Oheigeartaigh S.S."/>
            <person name="Byrne K.P."/>
            <person name="Wolfe K.H."/>
        </authorList>
    </citation>
    <scope>NUCLEOTIDE SEQUENCE [LARGE SCALE GENOMIC DNA]</scope>
    <source>
        <strain evidence="7">ATCC 76901 / BCRC 22586 / CBS 4309 / NBRC 1992 / NRRL Y-12630</strain>
    </source>
</reference>
<dbReference type="RefSeq" id="XP_003675187.1">
    <property type="nucleotide sequence ID" value="XM_003675139.1"/>
</dbReference>
<feature type="compositionally biased region" description="Low complexity" evidence="3">
    <location>
        <begin position="428"/>
        <end position="452"/>
    </location>
</feature>
<evidence type="ECO:0000313" key="6">
    <source>
        <dbReference type="EMBL" id="CCC68816.1"/>
    </source>
</evidence>
<dbReference type="eggNOG" id="KOG1450">
    <property type="taxonomic scope" value="Eukaryota"/>
</dbReference>
<feature type="compositionally biased region" description="Polar residues" evidence="3">
    <location>
        <begin position="389"/>
        <end position="402"/>
    </location>
</feature>
<dbReference type="GO" id="GO:0080025">
    <property type="term" value="F:phosphatidylinositol-3,5-bisphosphate binding"/>
    <property type="evidence" value="ECO:0007669"/>
    <property type="project" value="EnsemblFungi"/>
</dbReference>